<comment type="caution">
    <text evidence="2">The sequence shown here is derived from an EMBL/GenBank/DDBJ whole genome shotgun (WGS) entry which is preliminary data.</text>
</comment>
<evidence type="ECO:0000313" key="2">
    <source>
        <dbReference type="EMBL" id="GCC52438.1"/>
    </source>
</evidence>
<dbReference type="AlphaFoldDB" id="A0A401UC06"/>
<accession>A0A401UC06</accession>
<reference evidence="2 3" key="1">
    <citation type="submission" date="2018-11" db="EMBL/GenBank/DDBJ databases">
        <title>Chryseotalea sanarue gen. nov., sp., nov., a member of the family Cytophagaceae, isolated from a brackish lake in Hamamatsu Japan.</title>
        <authorList>
            <person name="Maejima Y."/>
            <person name="Iino T."/>
            <person name="Muraguchi Y."/>
            <person name="Fukuda K."/>
            <person name="Ohkuma M."/>
            <person name="Moriuchi R."/>
            <person name="Dohra H."/>
            <person name="Kimbara K."/>
            <person name="Shintani M."/>
        </authorList>
    </citation>
    <scope>NUCLEOTIDE SEQUENCE [LARGE SCALE GENOMIC DNA]</scope>
    <source>
        <strain evidence="2 3">Ys</strain>
    </source>
</reference>
<protein>
    <recommendedName>
        <fullName evidence="4">Lipoprotein</fullName>
    </recommendedName>
</protein>
<evidence type="ECO:0008006" key="4">
    <source>
        <dbReference type="Google" id="ProtNLM"/>
    </source>
</evidence>
<keyword evidence="1" id="KW-0732">Signal</keyword>
<dbReference type="PROSITE" id="PS51257">
    <property type="entry name" value="PROKAR_LIPOPROTEIN"/>
    <property type="match status" value="1"/>
</dbReference>
<keyword evidence="3" id="KW-1185">Reference proteome</keyword>
<dbReference type="OrthoDB" id="978500at2"/>
<gene>
    <name evidence="2" type="ORF">SanaruYs_26750</name>
</gene>
<dbReference type="EMBL" id="BHXQ01000005">
    <property type="protein sequence ID" value="GCC52438.1"/>
    <property type="molecule type" value="Genomic_DNA"/>
</dbReference>
<evidence type="ECO:0000256" key="1">
    <source>
        <dbReference type="SAM" id="SignalP"/>
    </source>
</evidence>
<proteinExistence type="predicted"/>
<sequence length="182" mass="21054">MKTLLCLVSVLFLASCTEVSFPTHQPKGISPLKAFPTELRGYYLTDEGDSIQDTLLIEESSYKILNGKPDGEKSWMDAAEISDSLVVKKYKNLYFISFKENNEWLLRVLKRDKKGNLTFMMMGITDSEKVKSLSELQKELPVQVIELSDNEKYYRIDPTPKQLMSLIKKKKFWEESKLVKLK</sequence>
<dbReference type="Proteomes" id="UP000288227">
    <property type="component" value="Unassembled WGS sequence"/>
</dbReference>
<dbReference type="RefSeq" id="WP_127123096.1">
    <property type="nucleotide sequence ID" value="NZ_BHXQ01000005.1"/>
</dbReference>
<feature type="chain" id="PRO_5019190382" description="Lipoprotein" evidence="1">
    <location>
        <begin position="21"/>
        <end position="182"/>
    </location>
</feature>
<evidence type="ECO:0000313" key="3">
    <source>
        <dbReference type="Proteomes" id="UP000288227"/>
    </source>
</evidence>
<name>A0A401UC06_9BACT</name>
<feature type="signal peptide" evidence="1">
    <location>
        <begin position="1"/>
        <end position="20"/>
    </location>
</feature>
<organism evidence="2 3">
    <name type="scientific">Chryseotalea sanaruensis</name>
    <dbReference type="NCBI Taxonomy" id="2482724"/>
    <lineage>
        <taxon>Bacteria</taxon>
        <taxon>Pseudomonadati</taxon>
        <taxon>Bacteroidota</taxon>
        <taxon>Cytophagia</taxon>
        <taxon>Cytophagales</taxon>
        <taxon>Chryseotaleaceae</taxon>
        <taxon>Chryseotalea</taxon>
    </lineage>
</organism>